<dbReference type="SUPFAM" id="SSF50494">
    <property type="entry name" value="Trypsin-like serine proteases"/>
    <property type="match status" value="1"/>
</dbReference>
<reference evidence="3 4" key="1">
    <citation type="submission" date="2019-06" db="EMBL/GenBank/DDBJ databases">
        <title>Micromonospora ordensis sp. nov., isolated from deep marine sediment.</title>
        <authorList>
            <person name="Veyisoglu A."/>
            <person name="Carro L."/>
            <person name="Klenk H.-P."/>
            <person name="Sahin N."/>
        </authorList>
    </citation>
    <scope>NUCLEOTIDE SEQUENCE [LARGE SCALE GENOMIC DNA]</scope>
    <source>
        <strain evidence="3 4">S2509</strain>
    </source>
</reference>
<dbReference type="OrthoDB" id="3330134at2"/>
<dbReference type="Gene3D" id="2.40.10.10">
    <property type="entry name" value="Trypsin-like serine proteases"/>
    <property type="match status" value="2"/>
</dbReference>
<evidence type="ECO:0000313" key="3">
    <source>
        <dbReference type="EMBL" id="TNH31257.1"/>
    </source>
</evidence>
<keyword evidence="3" id="KW-0645">Protease</keyword>
<dbReference type="GO" id="GO:0006508">
    <property type="term" value="P:proteolysis"/>
    <property type="evidence" value="ECO:0007669"/>
    <property type="project" value="UniProtKB-KW"/>
</dbReference>
<dbReference type="InterPro" id="IPR043504">
    <property type="entry name" value="Peptidase_S1_PA_chymotrypsin"/>
</dbReference>
<evidence type="ECO:0000256" key="2">
    <source>
        <dbReference type="SAM" id="MobiDB-lite"/>
    </source>
</evidence>
<feature type="compositionally biased region" description="Basic residues" evidence="2">
    <location>
        <begin position="1"/>
        <end position="20"/>
    </location>
</feature>
<evidence type="ECO:0000256" key="1">
    <source>
        <dbReference type="SAM" id="Coils"/>
    </source>
</evidence>
<dbReference type="AlphaFoldDB" id="A0A5C4QZ01"/>
<dbReference type="GO" id="GO:0008233">
    <property type="term" value="F:peptidase activity"/>
    <property type="evidence" value="ECO:0007669"/>
    <property type="project" value="UniProtKB-KW"/>
</dbReference>
<comment type="caution">
    <text evidence="3">The sequence shown here is derived from an EMBL/GenBank/DDBJ whole genome shotgun (WGS) entry which is preliminary data.</text>
</comment>
<sequence length="596" mass="63074">MARPRAMGHHRAGPGRRRHDHVTTSVDRSGHWGFGGSITLGQVTVTVDHGSEPWPVRVRGPRGEVLGAGMLIDERQILTCAHVVAGASEDPYTAPTGPIGVDLVGQPGSPRVSARVVPDCWVPPTDEGGGDVALLELARPLSPGPYAPLRRMRLWDRHVVVRGFPDTLEQGLYVRARLAGPSGTRRERVQMDAATTGPQISPGFSGAAVVDDITRTVVGMVVSTYRDSHDAPPVGVGATPASGLSWMIPVETILHHLPRLGDLVPGTPSVDRGFLAANHLPVDPAVARQITDLFTQQLDANVLIVVTVHPGSASAAAVRQAAVRSSRELRPTGAPTVADDRADVPPVGSIDLAVDVTGRPTEAVSQRIAEWTGAADDAADGRATALPPRSSIIDNIDEAGDPETLLSDVVMPLIDQAATRDLRVLLTFRGEAVGLRLALLARRVATLAATEAAAERAYRAVAPLVADPPRVPSRSTRLRIRLTALRAMADQSALAAWLASTERAVDRAVREAETVRRKLVAVEADWSELRGRLDGFLAMAVDNGLDEDAALSPLYRRAYEQLTGGACDLVAAAAAVHRYADAVRHGVGARSGRGVS</sequence>
<dbReference type="EMBL" id="VDFY01000080">
    <property type="protein sequence ID" value="TNH31257.1"/>
    <property type="molecule type" value="Genomic_DNA"/>
</dbReference>
<accession>A0A5C4QZ01</accession>
<keyword evidence="4" id="KW-1185">Reference proteome</keyword>
<dbReference type="Pfam" id="PF13365">
    <property type="entry name" value="Trypsin_2"/>
    <property type="match status" value="1"/>
</dbReference>
<keyword evidence="3" id="KW-0378">Hydrolase</keyword>
<evidence type="ECO:0000313" key="4">
    <source>
        <dbReference type="Proteomes" id="UP000306145"/>
    </source>
</evidence>
<name>A0A5C4QZ01_9ACTN</name>
<proteinExistence type="predicted"/>
<protein>
    <submittedName>
        <fullName evidence="3">Trypsin-like serine protease</fullName>
    </submittedName>
</protein>
<dbReference type="InterPro" id="IPR009003">
    <property type="entry name" value="Peptidase_S1_PA"/>
</dbReference>
<feature type="region of interest" description="Disordered" evidence="2">
    <location>
        <begin position="1"/>
        <end position="28"/>
    </location>
</feature>
<feature type="coiled-coil region" evidence="1">
    <location>
        <begin position="498"/>
        <end position="525"/>
    </location>
</feature>
<keyword evidence="1" id="KW-0175">Coiled coil</keyword>
<dbReference type="Proteomes" id="UP000306145">
    <property type="component" value="Unassembled WGS sequence"/>
</dbReference>
<organism evidence="3 4">
    <name type="scientific">Micromonospora orduensis</name>
    <dbReference type="NCBI Taxonomy" id="1420891"/>
    <lineage>
        <taxon>Bacteria</taxon>
        <taxon>Bacillati</taxon>
        <taxon>Actinomycetota</taxon>
        <taxon>Actinomycetes</taxon>
        <taxon>Micromonosporales</taxon>
        <taxon>Micromonosporaceae</taxon>
        <taxon>Micromonospora</taxon>
    </lineage>
</organism>
<gene>
    <name evidence="3" type="ORF">FHG89_03175</name>
</gene>